<accession>A0ABQ5HAR0</accession>
<organism evidence="1 2">
    <name type="scientific">Tanacetum coccineum</name>
    <dbReference type="NCBI Taxonomy" id="301880"/>
    <lineage>
        <taxon>Eukaryota</taxon>
        <taxon>Viridiplantae</taxon>
        <taxon>Streptophyta</taxon>
        <taxon>Embryophyta</taxon>
        <taxon>Tracheophyta</taxon>
        <taxon>Spermatophyta</taxon>
        <taxon>Magnoliopsida</taxon>
        <taxon>eudicotyledons</taxon>
        <taxon>Gunneridae</taxon>
        <taxon>Pentapetalae</taxon>
        <taxon>asterids</taxon>
        <taxon>campanulids</taxon>
        <taxon>Asterales</taxon>
        <taxon>Asteraceae</taxon>
        <taxon>Asteroideae</taxon>
        <taxon>Anthemideae</taxon>
        <taxon>Anthemidinae</taxon>
        <taxon>Tanacetum</taxon>
    </lineage>
</organism>
<sequence>MASMPSANPMLVDLNEMENIFQTLFKLIQKSCKRDEKEMNPILLKDRLVDSILSEDTRILFITLVWKNKDKDLHDEIERISKESKDVSNESKTADTVCNDAFEVTQGLSKRIVELEKDLSKFKAKSIAFEIALQHKSREKIIL</sequence>
<proteinExistence type="predicted"/>
<reference evidence="1" key="1">
    <citation type="journal article" date="2022" name="Int. J. Mol. Sci.">
        <title>Draft Genome of Tanacetum Coccineum: Genomic Comparison of Closely Related Tanacetum-Family Plants.</title>
        <authorList>
            <person name="Yamashiro T."/>
            <person name="Shiraishi A."/>
            <person name="Nakayama K."/>
            <person name="Satake H."/>
        </authorList>
    </citation>
    <scope>NUCLEOTIDE SEQUENCE</scope>
</reference>
<gene>
    <name evidence="1" type="ORF">Tco_1066525</name>
</gene>
<evidence type="ECO:0000313" key="2">
    <source>
        <dbReference type="Proteomes" id="UP001151760"/>
    </source>
</evidence>
<dbReference type="Proteomes" id="UP001151760">
    <property type="component" value="Unassembled WGS sequence"/>
</dbReference>
<evidence type="ECO:0000313" key="1">
    <source>
        <dbReference type="EMBL" id="GJT84808.1"/>
    </source>
</evidence>
<protein>
    <submittedName>
        <fullName evidence="1">Uncharacterized protein</fullName>
    </submittedName>
</protein>
<comment type="caution">
    <text evidence="1">The sequence shown here is derived from an EMBL/GenBank/DDBJ whole genome shotgun (WGS) entry which is preliminary data.</text>
</comment>
<name>A0ABQ5HAR0_9ASTR</name>
<reference evidence="1" key="2">
    <citation type="submission" date="2022-01" db="EMBL/GenBank/DDBJ databases">
        <authorList>
            <person name="Yamashiro T."/>
            <person name="Shiraishi A."/>
            <person name="Satake H."/>
            <person name="Nakayama K."/>
        </authorList>
    </citation>
    <scope>NUCLEOTIDE SEQUENCE</scope>
</reference>
<dbReference type="EMBL" id="BQNB010019391">
    <property type="protein sequence ID" value="GJT84808.1"/>
    <property type="molecule type" value="Genomic_DNA"/>
</dbReference>
<keyword evidence="2" id="KW-1185">Reference proteome</keyword>